<gene>
    <name evidence="4" type="ORF">ACFSC3_00560</name>
</gene>
<dbReference type="RefSeq" id="WP_380937676.1">
    <property type="nucleotide sequence ID" value="NZ_JBHUFC010000001.1"/>
</dbReference>
<dbReference type="SUPFAM" id="SSF47473">
    <property type="entry name" value="EF-hand"/>
    <property type="match status" value="1"/>
</dbReference>
<dbReference type="Gene3D" id="1.10.238.10">
    <property type="entry name" value="EF-hand"/>
    <property type="match status" value="1"/>
</dbReference>
<dbReference type="PROSITE" id="PS50222">
    <property type="entry name" value="EF_HAND_2"/>
    <property type="match status" value="2"/>
</dbReference>
<evidence type="ECO:0000313" key="4">
    <source>
        <dbReference type="EMBL" id="MFD1786053.1"/>
    </source>
</evidence>
<protein>
    <submittedName>
        <fullName evidence="4">EF-hand domain-containing protein</fullName>
    </submittedName>
</protein>
<dbReference type="InterPro" id="IPR002048">
    <property type="entry name" value="EF_hand_dom"/>
</dbReference>
<feature type="region of interest" description="Disordered" evidence="1">
    <location>
        <begin position="133"/>
        <end position="156"/>
    </location>
</feature>
<feature type="chain" id="PRO_5046126126" evidence="2">
    <location>
        <begin position="16"/>
        <end position="156"/>
    </location>
</feature>
<keyword evidence="5" id="KW-1185">Reference proteome</keyword>
<organism evidence="4 5">
    <name type="scientific">Sphingomonas floccifaciens</name>
    <dbReference type="NCBI Taxonomy" id="1844115"/>
    <lineage>
        <taxon>Bacteria</taxon>
        <taxon>Pseudomonadati</taxon>
        <taxon>Pseudomonadota</taxon>
        <taxon>Alphaproteobacteria</taxon>
        <taxon>Sphingomonadales</taxon>
        <taxon>Sphingomonadaceae</taxon>
        <taxon>Sphingomonas</taxon>
    </lineage>
</organism>
<feature type="domain" description="EF-hand" evidence="3">
    <location>
        <begin position="101"/>
        <end position="136"/>
    </location>
</feature>
<dbReference type="EMBL" id="JBHUFC010000001">
    <property type="protein sequence ID" value="MFD1786053.1"/>
    <property type="molecule type" value="Genomic_DNA"/>
</dbReference>
<dbReference type="Proteomes" id="UP001597283">
    <property type="component" value="Unassembled WGS sequence"/>
</dbReference>
<proteinExistence type="predicted"/>
<accession>A0ABW4N8M4</accession>
<dbReference type="PROSITE" id="PS00018">
    <property type="entry name" value="EF_HAND_1"/>
    <property type="match status" value="1"/>
</dbReference>
<name>A0ABW4N8M4_9SPHN</name>
<feature type="signal peptide" evidence="2">
    <location>
        <begin position="1"/>
        <end position="15"/>
    </location>
</feature>
<evidence type="ECO:0000259" key="3">
    <source>
        <dbReference type="PROSITE" id="PS50222"/>
    </source>
</evidence>
<evidence type="ECO:0000256" key="2">
    <source>
        <dbReference type="SAM" id="SignalP"/>
    </source>
</evidence>
<dbReference type="Pfam" id="PF13202">
    <property type="entry name" value="EF-hand_5"/>
    <property type="match status" value="1"/>
</dbReference>
<sequence>MLPLLLLFAVTQAAASAPPRIALDGRETEPSAVVAATRLHQRMDANHDGYVTPQEMATFVTHAMNGLPIPGTDAAHPLPPVPGRVFAAANSDHDGRISLAETIAEAPRTFALEDVNHDGTVTPDERMAFLKRVIDDGGNPPGLAHAPSPKPPAARR</sequence>
<keyword evidence="2" id="KW-0732">Signal</keyword>
<evidence type="ECO:0000256" key="1">
    <source>
        <dbReference type="SAM" id="MobiDB-lite"/>
    </source>
</evidence>
<dbReference type="InterPro" id="IPR011992">
    <property type="entry name" value="EF-hand-dom_pair"/>
</dbReference>
<reference evidence="5" key="1">
    <citation type="journal article" date="2019" name="Int. J. Syst. Evol. Microbiol.">
        <title>The Global Catalogue of Microorganisms (GCM) 10K type strain sequencing project: providing services to taxonomists for standard genome sequencing and annotation.</title>
        <authorList>
            <consortium name="The Broad Institute Genomics Platform"/>
            <consortium name="The Broad Institute Genome Sequencing Center for Infectious Disease"/>
            <person name="Wu L."/>
            <person name="Ma J."/>
        </authorList>
    </citation>
    <scope>NUCLEOTIDE SEQUENCE [LARGE SCALE GENOMIC DNA]</scope>
    <source>
        <strain evidence="5">Q85</strain>
    </source>
</reference>
<dbReference type="InterPro" id="IPR018247">
    <property type="entry name" value="EF_Hand_1_Ca_BS"/>
</dbReference>
<comment type="caution">
    <text evidence="4">The sequence shown here is derived from an EMBL/GenBank/DDBJ whole genome shotgun (WGS) entry which is preliminary data.</text>
</comment>
<feature type="domain" description="EF-hand" evidence="3">
    <location>
        <begin position="41"/>
        <end position="66"/>
    </location>
</feature>
<evidence type="ECO:0000313" key="5">
    <source>
        <dbReference type="Proteomes" id="UP001597283"/>
    </source>
</evidence>